<dbReference type="AlphaFoldDB" id="A0A368JQ99"/>
<evidence type="ECO:0000313" key="1">
    <source>
        <dbReference type="EMBL" id="RCR69495.1"/>
    </source>
</evidence>
<dbReference type="EMBL" id="QOWE01000008">
    <property type="protein sequence ID" value="RCR69495.1"/>
    <property type="molecule type" value="Genomic_DNA"/>
</dbReference>
<keyword evidence="2" id="KW-1185">Reference proteome</keyword>
<evidence type="ECO:0000313" key="2">
    <source>
        <dbReference type="Proteomes" id="UP000253383"/>
    </source>
</evidence>
<dbReference type="Proteomes" id="UP000253383">
    <property type="component" value="Unassembled WGS sequence"/>
</dbReference>
<sequence length="75" mass="8891">MLFNSERAANKPVDKGTKRSFYHDQTNSIIMISTLKYSALQKRRVAAYRYLSTRKPKSMMEKLHHILDITLDRLY</sequence>
<accession>A0A368JQ99</accession>
<name>A0A368JQ99_9BACT</name>
<reference evidence="1 2" key="1">
    <citation type="submission" date="2018-07" db="EMBL/GenBank/DDBJ databases">
        <title>Genome analysis of Larkinella rosea.</title>
        <authorList>
            <person name="Zhou Z."/>
            <person name="Wang G."/>
        </authorList>
    </citation>
    <scope>NUCLEOTIDE SEQUENCE [LARGE SCALE GENOMIC DNA]</scope>
    <source>
        <strain evidence="2">zzj9</strain>
    </source>
</reference>
<gene>
    <name evidence="1" type="ORF">DUE52_11635</name>
</gene>
<proteinExistence type="predicted"/>
<organism evidence="1 2">
    <name type="scientific">Larkinella punicea</name>
    <dbReference type="NCBI Taxonomy" id="2315727"/>
    <lineage>
        <taxon>Bacteria</taxon>
        <taxon>Pseudomonadati</taxon>
        <taxon>Bacteroidota</taxon>
        <taxon>Cytophagia</taxon>
        <taxon>Cytophagales</taxon>
        <taxon>Spirosomataceae</taxon>
        <taxon>Larkinella</taxon>
    </lineage>
</organism>
<protein>
    <submittedName>
        <fullName evidence="1">Uncharacterized protein</fullName>
    </submittedName>
</protein>
<comment type="caution">
    <text evidence="1">The sequence shown here is derived from an EMBL/GenBank/DDBJ whole genome shotgun (WGS) entry which is preliminary data.</text>
</comment>